<sequence length="436" mass="48467">MKSKLNSQVNKFERRIGGNYHSVPGTYEGETGEDMQLIDDGDTCGAEELESLFQVKCRIGNELAVSLNSDYILHLAADSCFTRVAAGLSNAVVHIFDVNVERAFQISSVASVSTSTPDERVGICGVRFLDDTPNCLLVGENSGIIRLYDLRTQREQARFEENIEHTDNFSYNGRGSSMNIRKAINCFDSNSNGRIICTGTEQYQGDSFLLFYDVRQREHLGGYFESHEDDITSLRFHDKNPDILCSGSTDGLINVFDIKEETEDDALTATINVECSIQKLNWHKNIYEQDVISCVTDTNDFHVYFAEEGDVVAKFDRCQITAAAKRKNEDNCIVVGAHSNGNGDLLLLTGTNNKGEVLRILRLNNNLLPVADLIGNRQIVRTSVFDQKSGTLVTGGESGFVTLWTTEGSRKEDGGLTSSSSEFKYKNKKSKKKTPY</sequence>
<evidence type="ECO:0000313" key="6">
    <source>
        <dbReference type="EMBL" id="JAC52015.1"/>
    </source>
</evidence>
<dbReference type="SMART" id="SM00320">
    <property type="entry name" value="WD40"/>
    <property type="match status" value="4"/>
</dbReference>
<evidence type="ECO:0000256" key="1">
    <source>
        <dbReference type="ARBA" id="ARBA00021125"/>
    </source>
</evidence>
<dbReference type="Pfam" id="PF00400">
    <property type="entry name" value="WD40"/>
    <property type="match status" value="1"/>
</dbReference>
<dbReference type="Gene3D" id="2.130.10.10">
    <property type="entry name" value="YVTN repeat-like/Quinoprotein amine dehydrogenase"/>
    <property type="match status" value="2"/>
</dbReference>
<evidence type="ECO:0000256" key="2">
    <source>
        <dbReference type="ARBA" id="ARBA00022574"/>
    </source>
</evidence>
<dbReference type="AlphaFoldDB" id="A0A034WCZ8"/>
<dbReference type="PANTHER" id="PTHR22889:SF0">
    <property type="entry name" value="WD REPEAT-CONTAINING PROTEIN 89"/>
    <property type="match status" value="1"/>
</dbReference>
<proteinExistence type="predicted"/>
<dbReference type="OrthoDB" id="25131at2759"/>
<evidence type="ECO:0000256" key="5">
    <source>
        <dbReference type="SAM" id="MobiDB-lite"/>
    </source>
</evidence>
<accession>A0A034WCZ8</accession>
<dbReference type="PROSITE" id="PS50082">
    <property type="entry name" value="WD_REPEATS_2"/>
    <property type="match status" value="1"/>
</dbReference>
<reference evidence="6" key="1">
    <citation type="journal article" date="2014" name="BMC Genomics">
        <title>Characterizing the developmental transcriptome of the oriental fruit fly, Bactrocera dorsalis (Diptera: Tephritidae) through comparative genomic analysis with Drosophila melanogaster utilizing modENCODE datasets.</title>
        <authorList>
            <person name="Geib S.M."/>
            <person name="Calla B."/>
            <person name="Hall B."/>
            <person name="Hou S."/>
            <person name="Manoukis N.C."/>
        </authorList>
    </citation>
    <scope>NUCLEOTIDE SEQUENCE</scope>
    <source>
        <strain evidence="6">Punador</strain>
    </source>
</reference>
<evidence type="ECO:0000256" key="4">
    <source>
        <dbReference type="PROSITE-ProRule" id="PRU00221"/>
    </source>
</evidence>
<organism evidence="6">
    <name type="scientific">Bactrocera dorsalis</name>
    <name type="common">Oriental fruit fly</name>
    <name type="synonym">Dacus dorsalis</name>
    <dbReference type="NCBI Taxonomy" id="27457"/>
    <lineage>
        <taxon>Eukaryota</taxon>
        <taxon>Metazoa</taxon>
        <taxon>Ecdysozoa</taxon>
        <taxon>Arthropoda</taxon>
        <taxon>Hexapoda</taxon>
        <taxon>Insecta</taxon>
        <taxon>Pterygota</taxon>
        <taxon>Neoptera</taxon>
        <taxon>Endopterygota</taxon>
        <taxon>Diptera</taxon>
        <taxon>Brachycera</taxon>
        <taxon>Muscomorpha</taxon>
        <taxon>Tephritoidea</taxon>
        <taxon>Tephritidae</taxon>
        <taxon>Bactrocera</taxon>
        <taxon>Bactrocera</taxon>
    </lineage>
</organism>
<dbReference type="InterPro" id="IPR001680">
    <property type="entry name" value="WD40_rpt"/>
</dbReference>
<feature type="repeat" description="WD" evidence="4">
    <location>
        <begin position="224"/>
        <end position="266"/>
    </location>
</feature>
<dbReference type="InterPro" id="IPR039328">
    <property type="entry name" value="WDR89"/>
</dbReference>
<dbReference type="InterPro" id="IPR036322">
    <property type="entry name" value="WD40_repeat_dom_sf"/>
</dbReference>
<name>A0A034WCZ8_BACDO</name>
<protein>
    <recommendedName>
        <fullName evidence="1">WD repeat-containing protein 89</fullName>
    </recommendedName>
</protein>
<gene>
    <name evidence="6" type="primary">WDR89</name>
</gene>
<evidence type="ECO:0000256" key="3">
    <source>
        <dbReference type="ARBA" id="ARBA00022737"/>
    </source>
</evidence>
<dbReference type="EMBL" id="GAKP01006937">
    <property type="protein sequence ID" value="JAC52015.1"/>
    <property type="molecule type" value="Transcribed_RNA"/>
</dbReference>
<feature type="compositionally biased region" description="Basic residues" evidence="5">
    <location>
        <begin position="426"/>
        <end position="436"/>
    </location>
</feature>
<dbReference type="InterPro" id="IPR015943">
    <property type="entry name" value="WD40/YVTN_repeat-like_dom_sf"/>
</dbReference>
<keyword evidence="3" id="KW-0677">Repeat</keyword>
<keyword evidence="2 4" id="KW-0853">WD repeat</keyword>
<dbReference type="PANTHER" id="PTHR22889">
    <property type="entry name" value="WD REPEAT-CONTAINING PROTEIN 89"/>
    <property type="match status" value="1"/>
</dbReference>
<feature type="region of interest" description="Disordered" evidence="5">
    <location>
        <begin position="409"/>
        <end position="436"/>
    </location>
</feature>
<dbReference type="SUPFAM" id="SSF50978">
    <property type="entry name" value="WD40 repeat-like"/>
    <property type="match status" value="1"/>
</dbReference>